<keyword evidence="3" id="KW-1003">Cell membrane</keyword>
<evidence type="ECO:0000256" key="4">
    <source>
        <dbReference type="ARBA" id="ARBA00022597"/>
    </source>
</evidence>
<keyword evidence="6 8" id="KW-1133">Transmembrane helix</keyword>
<comment type="caution">
    <text evidence="10">The sequence shown here is derived from an EMBL/GenBank/DDBJ whole genome shotgun (WGS) entry which is preliminary data.</text>
</comment>
<evidence type="ECO:0000256" key="1">
    <source>
        <dbReference type="ARBA" id="ARBA00004651"/>
    </source>
</evidence>
<evidence type="ECO:0000313" key="10">
    <source>
        <dbReference type="EMBL" id="MDQ0412226.1"/>
    </source>
</evidence>
<sequence>MQNPVIARLSEGMLQVGLSLFTNLPIIFALGIAIGLSGGSGIAALAALLGYIHHEPNDFFCLEHHPRNGSKERGIWDGIGNTNP</sequence>
<evidence type="ECO:0000313" key="11">
    <source>
        <dbReference type="Proteomes" id="UP001242313"/>
    </source>
</evidence>
<keyword evidence="2" id="KW-0813">Transport</keyword>
<reference evidence="10 11" key="1">
    <citation type="submission" date="2023-07" db="EMBL/GenBank/DDBJ databases">
        <title>Genomic Encyclopedia of Type Strains, Phase IV (KMG-IV): sequencing the most valuable type-strain genomes for metagenomic binning, comparative biology and taxonomic classification.</title>
        <authorList>
            <person name="Goeker M."/>
        </authorList>
    </citation>
    <scope>NUCLEOTIDE SEQUENCE [LARGE SCALE GENOMIC DNA]</scope>
    <source>
        <strain evidence="10 11">DSM 19598</strain>
    </source>
</reference>
<dbReference type="EMBL" id="JAUSUN010000002">
    <property type="protein sequence ID" value="MDQ0412226.1"/>
    <property type="molecule type" value="Genomic_DNA"/>
</dbReference>
<proteinExistence type="predicted"/>
<keyword evidence="4" id="KW-0762">Sugar transport</keyword>
<feature type="transmembrane region" description="Helical" evidence="8">
    <location>
        <begin position="26"/>
        <end position="52"/>
    </location>
</feature>
<evidence type="ECO:0000256" key="2">
    <source>
        <dbReference type="ARBA" id="ARBA00022448"/>
    </source>
</evidence>
<evidence type="ECO:0000259" key="9">
    <source>
        <dbReference type="Pfam" id="PF02378"/>
    </source>
</evidence>
<comment type="subcellular location">
    <subcellularLocation>
        <location evidence="1">Cell membrane</location>
        <topology evidence="1">Multi-pass membrane protein</topology>
    </subcellularLocation>
</comment>
<protein>
    <submittedName>
        <fullName evidence="10">Phosphotransferase system glucose/maltose/N-acetylglucosamine-specific IIC component</fullName>
    </submittedName>
</protein>
<dbReference type="Proteomes" id="UP001242313">
    <property type="component" value="Unassembled WGS sequence"/>
</dbReference>
<keyword evidence="5 8" id="KW-0812">Transmembrane</keyword>
<evidence type="ECO:0000256" key="5">
    <source>
        <dbReference type="ARBA" id="ARBA00022692"/>
    </source>
</evidence>
<accession>A0ABU0FRH0</accession>
<keyword evidence="7 8" id="KW-0472">Membrane</keyword>
<evidence type="ECO:0000256" key="7">
    <source>
        <dbReference type="ARBA" id="ARBA00023136"/>
    </source>
</evidence>
<evidence type="ECO:0000256" key="3">
    <source>
        <dbReference type="ARBA" id="ARBA00022475"/>
    </source>
</evidence>
<evidence type="ECO:0000256" key="6">
    <source>
        <dbReference type="ARBA" id="ARBA00022989"/>
    </source>
</evidence>
<dbReference type="InterPro" id="IPR003352">
    <property type="entry name" value="PTS_EIIC"/>
</dbReference>
<feature type="domain" description="Phosphotransferase system EIIC" evidence="9">
    <location>
        <begin position="6"/>
        <end position="60"/>
    </location>
</feature>
<evidence type="ECO:0000256" key="8">
    <source>
        <dbReference type="SAM" id="Phobius"/>
    </source>
</evidence>
<keyword evidence="11" id="KW-1185">Reference proteome</keyword>
<organism evidence="10 11">
    <name type="scientific">Mesobacillus stamsii</name>
    <dbReference type="NCBI Taxonomy" id="225347"/>
    <lineage>
        <taxon>Bacteria</taxon>
        <taxon>Bacillati</taxon>
        <taxon>Bacillota</taxon>
        <taxon>Bacilli</taxon>
        <taxon>Bacillales</taxon>
        <taxon>Bacillaceae</taxon>
        <taxon>Mesobacillus</taxon>
    </lineage>
</organism>
<name>A0ABU0FRH0_9BACI</name>
<gene>
    <name evidence="10" type="ORF">J2S25_000406</name>
</gene>
<dbReference type="RefSeq" id="WP_307191094.1">
    <property type="nucleotide sequence ID" value="NZ_JAUSUN010000002.1"/>
</dbReference>
<dbReference type="Pfam" id="PF02378">
    <property type="entry name" value="PTS_EIIC"/>
    <property type="match status" value="1"/>
</dbReference>